<comment type="caution">
    <text evidence="2">The sequence shown here is derived from an EMBL/GenBank/DDBJ whole genome shotgun (WGS) entry which is preliminary data.</text>
</comment>
<sequence length="34" mass="3602">MRDVNRVVVFGGAGFVGGHLCERLLSRGAQVVCV</sequence>
<keyword evidence="3" id="KW-1185">Reference proteome</keyword>
<evidence type="ECO:0000313" key="3">
    <source>
        <dbReference type="Proteomes" id="UP000004915"/>
    </source>
</evidence>
<dbReference type="Pfam" id="PF01370">
    <property type="entry name" value="Epimerase"/>
    <property type="match status" value="1"/>
</dbReference>
<organism evidence="2 3">
    <name type="scientific">Mycolicibacterium thermoresistibile (strain ATCC 19527 / DSM 44167 / CIP 105390 / JCM 6362 / NCTC 10409 / 316)</name>
    <name type="common">Mycobacterium thermoresistibile</name>
    <dbReference type="NCBI Taxonomy" id="1078020"/>
    <lineage>
        <taxon>Bacteria</taxon>
        <taxon>Bacillati</taxon>
        <taxon>Actinomycetota</taxon>
        <taxon>Actinomycetes</taxon>
        <taxon>Mycobacteriales</taxon>
        <taxon>Mycobacteriaceae</taxon>
        <taxon>Mycolicibacterium</taxon>
    </lineage>
</organism>
<evidence type="ECO:0000259" key="1">
    <source>
        <dbReference type="Pfam" id="PF01370"/>
    </source>
</evidence>
<dbReference type="InterPro" id="IPR001509">
    <property type="entry name" value="Epimerase_deHydtase"/>
</dbReference>
<proteinExistence type="predicted"/>
<name>G7CB79_MYCT3</name>
<reference evidence="2 3" key="1">
    <citation type="submission" date="2011-11" db="EMBL/GenBank/DDBJ databases">
        <authorList>
            <consortium name="Tuberculosis Structural Genomics Consortium"/>
            <person name="Ioerger T.R."/>
        </authorList>
    </citation>
    <scope>NUCLEOTIDE SEQUENCE [LARGE SCALE GENOMIC DNA]</scope>
    <source>
        <strain evidence="3">ATCC 19527 / DSM 44167 / CIP 105390 / JCM 6362 / NCTC 10409 / 316</strain>
    </source>
</reference>
<accession>G7CB79</accession>
<evidence type="ECO:0000313" key="2">
    <source>
        <dbReference type="EMBL" id="EHI14805.1"/>
    </source>
</evidence>
<dbReference type="Proteomes" id="UP000004915">
    <property type="component" value="Unassembled WGS sequence"/>
</dbReference>
<feature type="domain" description="NAD-dependent epimerase/dehydratase" evidence="1">
    <location>
        <begin position="7"/>
        <end position="34"/>
    </location>
</feature>
<dbReference type="SUPFAM" id="SSF51735">
    <property type="entry name" value="NAD(P)-binding Rossmann-fold domains"/>
    <property type="match status" value="1"/>
</dbReference>
<dbReference type="AlphaFoldDB" id="G7CB79"/>
<protein>
    <recommendedName>
        <fullName evidence="1">NAD-dependent epimerase/dehydratase domain-containing protein</fullName>
    </recommendedName>
</protein>
<dbReference type="Gene3D" id="3.40.50.720">
    <property type="entry name" value="NAD(P)-binding Rossmann-like Domain"/>
    <property type="match status" value="1"/>
</dbReference>
<feature type="non-terminal residue" evidence="2">
    <location>
        <position position="34"/>
    </location>
</feature>
<dbReference type="InterPro" id="IPR036291">
    <property type="entry name" value="NAD(P)-bd_dom_sf"/>
</dbReference>
<dbReference type="EMBL" id="AGVE01000007">
    <property type="protein sequence ID" value="EHI14805.1"/>
    <property type="molecule type" value="Genomic_DNA"/>
</dbReference>
<gene>
    <name evidence="2" type="ORF">KEK_01105</name>
</gene>